<feature type="coiled-coil region" evidence="1">
    <location>
        <begin position="68"/>
        <end position="95"/>
    </location>
</feature>
<accession>A0ABT6S2L8</accession>
<dbReference type="EMBL" id="JASCIR010000040">
    <property type="protein sequence ID" value="MDI3390161.1"/>
    <property type="molecule type" value="Genomic_DNA"/>
</dbReference>
<comment type="caution">
    <text evidence="2">The sequence shown here is derived from an EMBL/GenBank/DDBJ whole genome shotgun (WGS) entry which is preliminary data.</text>
</comment>
<dbReference type="Proteomes" id="UP001224661">
    <property type="component" value="Unassembled WGS sequence"/>
</dbReference>
<gene>
    <name evidence="2" type="ORF">QIS99_28805</name>
</gene>
<reference evidence="2 3" key="1">
    <citation type="submission" date="2023-05" db="EMBL/GenBank/DDBJ databases">
        <title>Draft genome sequence of Streptomyces sp. B-S-A8 isolated from a cave soil in Thailand.</title>
        <authorList>
            <person name="Chamroensaksri N."/>
            <person name="Muangham S."/>
        </authorList>
    </citation>
    <scope>NUCLEOTIDE SEQUENCE [LARGE SCALE GENOMIC DNA]</scope>
    <source>
        <strain evidence="2 3">B-S-A8</strain>
    </source>
</reference>
<keyword evidence="3" id="KW-1185">Reference proteome</keyword>
<keyword evidence="1" id="KW-0175">Coiled coil</keyword>
<dbReference type="RefSeq" id="WP_282516640.1">
    <property type="nucleotide sequence ID" value="NZ_JASCIR010000040.1"/>
</dbReference>
<name>A0ABT6S2L8_9ACTN</name>
<proteinExistence type="predicted"/>
<evidence type="ECO:0000313" key="3">
    <source>
        <dbReference type="Proteomes" id="UP001224661"/>
    </source>
</evidence>
<sequence>MTTSRSYHVHVVLSAGGLWQGSVKELPEVTDSHRSLSSLETRLRRKISAAAGISEDDVAIESDITTGNKKLDERLAEARELRRQADDLNSRARQAAAPLANTLVSKGVSQRDVGTLLSVSGALVNSMLKKT</sequence>
<protein>
    <submittedName>
        <fullName evidence="2">Uncharacterized protein</fullName>
    </submittedName>
</protein>
<evidence type="ECO:0000313" key="2">
    <source>
        <dbReference type="EMBL" id="MDI3390161.1"/>
    </source>
</evidence>
<organism evidence="2 3">
    <name type="scientific">Streptomyces solicavernae</name>
    <dbReference type="NCBI Taxonomy" id="3043614"/>
    <lineage>
        <taxon>Bacteria</taxon>
        <taxon>Bacillati</taxon>
        <taxon>Actinomycetota</taxon>
        <taxon>Actinomycetes</taxon>
        <taxon>Kitasatosporales</taxon>
        <taxon>Streptomycetaceae</taxon>
        <taxon>Streptomyces</taxon>
    </lineage>
</organism>
<evidence type="ECO:0000256" key="1">
    <source>
        <dbReference type="SAM" id="Coils"/>
    </source>
</evidence>